<dbReference type="eggNOG" id="COG0406">
    <property type="taxonomic scope" value="Bacteria"/>
</dbReference>
<dbReference type="Proteomes" id="UP000005876">
    <property type="component" value="Chromosome"/>
</dbReference>
<reference evidence="2" key="1">
    <citation type="submission" date="2011-11" db="EMBL/GenBank/DDBJ databases">
        <title>Complete sequence of Paenibacillus terrae HPL-003.</title>
        <authorList>
            <person name="Shin S.H."/>
            <person name="Kim S."/>
            <person name="Kim J.Y."/>
        </authorList>
    </citation>
    <scope>NUCLEOTIDE SEQUENCE [LARGE SCALE GENOMIC DNA]</scope>
    <source>
        <strain evidence="2">HPL-003</strain>
    </source>
</reference>
<dbReference type="EMBL" id="CP003107">
    <property type="protein sequence ID" value="AET58362.1"/>
    <property type="molecule type" value="Genomic_DNA"/>
</dbReference>
<dbReference type="RefSeq" id="WP_014279101.1">
    <property type="nucleotide sequence ID" value="NC_016641.1"/>
</dbReference>
<accession>G7VW10</accession>
<protein>
    <submittedName>
        <fullName evidence="1">Phosphoglycerate mutase</fullName>
    </submittedName>
</protein>
<gene>
    <name evidence="1" type="ordered locus">HPL003_07995</name>
</gene>
<reference key="2">
    <citation type="submission" date="2011-11" db="EMBL/GenBank/DDBJ databases">
        <authorList>
            <person name="Shin S.H."/>
            <person name="Kim S."/>
            <person name="Kim J.Y."/>
        </authorList>
    </citation>
    <scope>NUCLEOTIDE SEQUENCE</scope>
    <source>
        <strain>HPL-003</strain>
    </source>
</reference>
<dbReference type="InterPro" id="IPR013078">
    <property type="entry name" value="His_Pase_superF_clade-1"/>
</dbReference>
<dbReference type="KEGG" id="pta:HPL003_07995"/>
<dbReference type="CDD" id="cd07067">
    <property type="entry name" value="HP_PGM_like"/>
    <property type="match status" value="1"/>
</dbReference>
<name>G7VW10_PAETH</name>
<dbReference type="Pfam" id="PF00300">
    <property type="entry name" value="His_Phos_1"/>
    <property type="match status" value="1"/>
</dbReference>
<dbReference type="InterPro" id="IPR029033">
    <property type="entry name" value="His_PPase_superfam"/>
</dbReference>
<organism evidence="1 2">
    <name type="scientific">Paenibacillus terrae (strain HPL-003)</name>
    <dbReference type="NCBI Taxonomy" id="985665"/>
    <lineage>
        <taxon>Bacteria</taxon>
        <taxon>Bacillati</taxon>
        <taxon>Bacillota</taxon>
        <taxon>Bacilli</taxon>
        <taxon>Bacillales</taxon>
        <taxon>Paenibacillaceae</taxon>
        <taxon>Paenibacillus</taxon>
    </lineage>
</organism>
<proteinExistence type="predicted"/>
<dbReference type="PIRSF" id="PIRSF000709">
    <property type="entry name" value="6PFK_2-Ptase"/>
    <property type="match status" value="1"/>
</dbReference>
<evidence type="ECO:0000313" key="2">
    <source>
        <dbReference type="Proteomes" id="UP000005876"/>
    </source>
</evidence>
<dbReference type="HOGENOM" id="CLU_033323_12_2_9"/>
<dbReference type="Gene3D" id="3.40.50.1240">
    <property type="entry name" value="Phosphoglycerate mutase-like"/>
    <property type="match status" value="1"/>
</dbReference>
<sequence>MKKIYFVRHAKATGQEPDARLTDEGIQQAEQLADFMENVGVEYIVSSPWERAVRTIQPLAERKQLQVYTDLRLQERVLSHEHLDHWMDVLKQTYLDEDFKLEGGESSREAADRGIQLVQELIERTEKTIIIVTHGALLSLLIRHYDSQFGFEEWKTLSNPDVYLLEIKEAEAQIRRVWTTE</sequence>
<dbReference type="AlphaFoldDB" id="G7VW10"/>
<dbReference type="InterPro" id="IPR050275">
    <property type="entry name" value="PGM_Phosphatase"/>
</dbReference>
<dbReference type="SMART" id="SM00855">
    <property type="entry name" value="PGAM"/>
    <property type="match status" value="1"/>
</dbReference>
<dbReference type="OrthoDB" id="512570at2"/>
<dbReference type="STRING" id="985665.HPL003_07995"/>
<dbReference type="PANTHER" id="PTHR48100:SF1">
    <property type="entry name" value="HISTIDINE PHOSPHATASE FAMILY PROTEIN-RELATED"/>
    <property type="match status" value="1"/>
</dbReference>
<dbReference type="SUPFAM" id="SSF53254">
    <property type="entry name" value="Phosphoglycerate mutase-like"/>
    <property type="match status" value="1"/>
</dbReference>
<dbReference type="PANTHER" id="PTHR48100">
    <property type="entry name" value="BROAD-SPECIFICITY PHOSPHATASE YOR283W-RELATED"/>
    <property type="match status" value="1"/>
</dbReference>
<reference evidence="1 2" key="3">
    <citation type="journal article" date="2012" name="J. Bacteriol.">
        <title>Genome Sequence of Paenibacillus terrae HPL-003, a Xylanase-Producing Bacterium Isolated from Soil Found in Forest Residue.</title>
        <authorList>
            <person name="Shin S.H."/>
            <person name="Kim S."/>
            <person name="Kim J.Y."/>
            <person name="Song H.Y."/>
            <person name="Cho S.J."/>
            <person name="Kim D.R."/>
            <person name="Lee K.I."/>
            <person name="Lim H.K."/>
            <person name="Park N.J."/>
            <person name="Hwang I.T."/>
            <person name="Yang K.S."/>
        </authorList>
    </citation>
    <scope>NUCLEOTIDE SEQUENCE [LARGE SCALE GENOMIC DNA]</scope>
    <source>
        <strain evidence="1 2">HPL-003</strain>
    </source>
</reference>
<dbReference type="GO" id="GO:0005737">
    <property type="term" value="C:cytoplasm"/>
    <property type="evidence" value="ECO:0007669"/>
    <property type="project" value="TreeGrafter"/>
</dbReference>
<dbReference type="GO" id="GO:0016791">
    <property type="term" value="F:phosphatase activity"/>
    <property type="evidence" value="ECO:0007669"/>
    <property type="project" value="TreeGrafter"/>
</dbReference>
<evidence type="ECO:0000313" key="1">
    <source>
        <dbReference type="EMBL" id="AET58362.1"/>
    </source>
</evidence>